<dbReference type="VEuPathDB" id="PiroplasmaDB:BBOV_I004590"/>
<feature type="compositionally biased region" description="Basic and acidic residues" evidence="1">
    <location>
        <begin position="343"/>
        <end position="357"/>
    </location>
</feature>
<feature type="region of interest" description="Disordered" evidence="1">
    <location>
        <begin position="331"/>
        <end position="373"/>
    </location>
</feature>
<evidence type="ECO:0000313" key="2">
    <source>
        <dbReference type="EMBL" id="EDO05540.1"/>
    </source>
</evidence>
<name>A7AWW2_BABBO</name>
<dbReference type="EMBL" id="AAXT01000005">
    <property type="protein sequence ID" value="EDO05540.1"/>
    <property type="molecule type" value="Genomic_DNA"/>
</dbReference>
<evidence type="ECO:0000256" key="1">
    <source>
        <dbReference type="SAM" id="MobiDB-lite"/>
    </source>
</evidence>
<feature type="compositionally biased region" description="Polar residues" evidence="1">
    <location>
        <begin position="359"/>
        <end position="373"/>
    </location>
</feature>
<organism evidence="2 3">
    <name type="scientific">Babesia bovis</name>
    <dbReference type="NCBI Taxonomy" id="5865"/>
    <lineage>
        <taxon>Eukaryota</taxon>
        <taxon>Sar</taxon>
        <taxon>Alveolata</taxon>
        <taxon>Apicomplexa</taxon>
        <taxon>Aconoidasida</taxon>
        <taxon>Piroplasmida</taxon>
        <taxon>Babesiidae</taxon>
        <taxon>Babesia</taxon>
    </lineage>
</organism>
<dbReference type="AlphaFoldDB" id="A7AWW2"/>
<reference evidence="2 3" key="1">
    <citation type="journal article" date="2007" name="PLoS Pathog.">
        <title>Genome sequence of Babesia bovis and comparative analysis of apicomplexan hemoprotozoa.</title>
        <authorList>
            <person name="Brayton K.A."/>
            <person name="Lau A.O.T."/>
            <person name="Herndon D.R."/>
            <person name="Hannick L."/>
            <person name="Kappmeyer L.S."/>
            <person name="Berens S.J."/>
            <person name="Bidwell S.L."/>
            <person name="Brown W.C."/>
            <person name="Crabtree J."/>
            <person name="Fadrosh D."/>
            <person name="Feldblum T."/>
            <person name="Forberger H.A."/>
            <person name="Haas B.J."/>
            <person name="Howell J.M."/>
            <person name="Khouri H."/>
            <person name="Koo H."/>
            <person name="Mann D.J."/>
            <person name="Norimine J."/>
            <person name="Paulsen I.T."/>
            <person name="Radune D."/>
            <person name="Ren Q."/>
            <person name="Smith R.K. Jr."/>
            <person name="Suarez C.E."/>
            <person name="White O."/>
            <person name="Wortman J.R."/>
            <person name="Knowles D.P. Jr."/>
            <person name="McElwain T.F."/>
            <person name="Nene V.M."/>
        </authorList>
    </citation>
    <scope>NUCLEOTIDE SEQUENCE [LARGE SCALE GENOMIC DNA]</scope>
    <source>
        <strain evidence="2">T2Bo</strain>
    </source>
</reference>
<feature type="compositionally biased region" description="Polar residues" evidence="1">
    <location>
        <begin position="332"/>
        <end position="342"/>
    </location>
</feature>
<proteinExistence type="predicted"/>
<comment type="caution">
    <text evidence="2">The sequence shown here is derived from an EMBL/GenBank/DDBJ whole genome shotgun (WGS) entry which is preliminary data.</text>
</comment>
<feature type="region of interest" description="Disordered" evidence="1">
    <location>
        <begin position="177"/>
        <end position="234"/>
    </location>
</feature>
<sequence length="373" mass="41913">MANSTDVVQRLLVESDCATLPIISKALNQDINESINVVSEFAANKDDVAIVYSVSYKDDQNNLVLSHKTNTELTGLKKSGNDLSTTIFALRRMTVKSACEVDRFCWLHEIDVIKNELKNAAMSEMLYIPKHAQWVNGVVKPRKYEVIKQGDSALCAPSSIRKPSIVQTFQQIKKEPKKQLNNLETIKTERENKRPKVSSTKANENHVKDNITAETSPQNKASTPPDVVQKKGHKESVITVDVPPIKTEGSVSKRVNEKTKLNAKRHDVTSENDKEEDVTLFGCEENVEEENPQPQKSVPSTHTYIEKVTKERTYVDSGYFVVEENDEYVQVSAPTKNDSVSSSKKENIGQQKPDIKKPVQQSTRKNLNQSTLM</sequence>
<gene>
    <name evidence="2" type="ORF">BBOV_I004590</name>
</gene>
<dbReference type="KEGG" id="bbo:BBOV_I004590"/>
<evidence type="ECO:0000313" key="3">
    <source>
        <dbReference type="Proteomes" id="UP000002173"/>
    </source>
</evidence>
<dbReference type="GeneID" id="5477324"/>
<protein>
    <submittedName>
        <fullName evidence="2">Uncharacterized protein</fullName>
    </submittedName>
</protein>
<accession>A7AWW2</accession>
<dbReference type="Proteomes" id="UP000002173">
    <property type="component" value="Chromosome 1"/>
</dbReference>
<keyword evidence="3" id="KW-1185">Reference proteome</keyword>
<dbReference type="eggNOG" id="ENOG502QWWC">
    <property type="taxonomic scope" value="Eukaryota"/>
</dbReference>
<dbReference type="InParanoid" id="A7AWW2"/>
<feature type="compositionally biased region" description="Polar residues" evidence="1">
    <location>
        <begin position="212"/>
        <end position="222"/>
    </location>
</feature>